<dbReference type="Proteomes" id="UP000078596">
    <property type="component" value="Chromosome"/>
</dbReference>
<gene>
    <name evidence="1" type="ORF">A9404_05940</name>
</gene>
<sequence>MVDALNGSDDEQAQRLIAQYREDGWVNLASQLENWLHGAEPATAALDDEDRQIVQGIRQAQTDPDWLSRLTEQARTDAAEGIARLIVAATWGDPAALELLSNLREAATEDGIEGSLAHAFVAMVEGERDIAALVARYPKAESTLLSAIVQQVRVQETE</sequence>
<dbReference type="AlphaFoldDB" id="A0A191ZGJ9"/>
<dbReference type="EMBL" id="CP016027">
    <property type="protein sequence ID" value="ANJ66982.1"/>
    <property type="molecule type" value="Genomic_DNA"/>
</dbReference>
<organism evidence="1 2">
    <name type="scientific">Halothiobacillus diazotrophicus</name>
    <dbReference type="NCBI Taxonomy" id="1860122"/>
    <lineage>
        <taxon>Bacteria</taxon>
        <taxon>Pseudomonadati</taxon>
        <taxon>Pseudomonadota</taxon>
        <taxon>Gammaproteobacteria</taxon>
        <taxon>Chromatiales</taxon>
        <taxon>Halothiobacillaceae</taxon>
        <taxon>Halothiobacillus</taxon>
    </lineage>
</organism>
<proteinExistence type="predicted"/>
<dbReference type="STRING" id="1860122.A9404_05940"/>
<dbReference type="KEGG" id="haz:A9404_05940"/>
<keyword evidence="2" id="KW-1185">Reference proteome</keyword>
<protein>
    <submittedName>
        <fullName evidence="1">Uncharacterized protein</fullName>
    </submittedName>
</protein>
<evidence type="ECO:0000313" key="2">
    <source>
        <dbReference type="Proteomes" id="UP000078596"/>
    </source>
</evidence>
<evidence type="ECO:0000313" key="1">
    <source>
        <dbReference type="EMBL" id="ANJ66982.1"/>
    </source>
</evidence>
<reference evidence="1 2" key="1">
    <citation type="submission" date="2016-06" db="EMBL/GenBank/DDBJ databases">
        <title>Insight into the functional genes involving in sulfur oxidation in Pearl River water.</title>
        <authorList>
            <person name="Luo J."/>
            <person name="Tan X."/>
            <person name="Lin W."/>
        </authorList>
    </citation>
    <scope>NUCLEOTIDE SEQUENCE [LARGE SCALE GENOMIC DNA]</scope>
    <source>
        <strain evidence="1 2">LS2</strain>
    </source>
</reference>
<name>A0A191ZGJ9_9GAMM</name>
<accession>A0A191ZGJ9</accession>